<sequence length="213" mass="23054">MPVIANAHPKGGVGKTTTSVNLIGEMESDAVDLDTHTGLSIILGLRPDGKPISVKVPNTVDELIEIMTPYKNSDKTLFIDCGGFDSDLTRTAVAFADCVIVPSKDSLTERIGLMHFDGVLEEISTIMGTNITAHLYLCKVNPNKKNFPKLEAILPSFKHLKLMNSRISARAEFEEVIENGMGVTETLHGRTTSGGKEIMALVDEIQQIIAMSA</sequence>
<dbReference type="Proteomes" id="UP000020202">
    <property type="component" value="Unassembled WGS sequence"/>
</dbReference>
<evidence type="ECO:0000313" key="2">
    <source>
        <dbReference type="EMBL" id="EWF79852.1"/>
    </source>
</evidence>
<organism evidence="2 4">
    <name type="scientific">Klebsiella michiganensis</name>
    <dbReference type="NCBI Taxonomy" id="1134687"/>
    <lineage>
        <taxon>Bacteria</taxon>
        <taxon>Pseudomonadati</taxon>
        <taxon>Pseudomonadota</taxon>
        <taxon>Gammaproteobacteria</taxon>
        <taxon>Enterobacterales</taxon>
        <taxon>Enterobacteriaceae</taxon>
        <taxon>Klebsiella/Raoultella group</taxon>
        <taxon>Klebsiella</taxon>
    </lineage>
</organism>
<gene>
    <name evidence="2" type="ORF">L373_06049</name>
    <name evidence="3" type="ORF">SK91_06105</name>
</gene>
<dbReference type="InterPro" id="IPR050678">
    <property type="entry name" value="DNA_Partitioning_ATPase"/>
</dbReference>
<proteinExistence type="predicted"/>
<dbReference type="Pfam" id="PF01656">
    <property type="entry name" value="CbiA"/>
    <property type="match status" value="1"/>
</dbReference>
<reference evidence="2 4" key="1">
    <citation type="submission" date="2014-01" db="EMBL/GenBank/DDBJ databases">
        <title>The Genome Sequence of Klebsiella oxytoca MGH 27.</title>
        <authorList>
            <consortium name="The Broad Institute Genomics Platform"/>
            <consortium name="The Broad Institute Genome Sequencing Center for Infectious Disease"/>
            <person name="Murphy C."/>
            <person name="Cosimi L."/>
            <person name="Cerqueira G."/>
            <person name="Feldgarden M."/>
            <person name="Earl A."/>
            <person name="Hung D."/>
            <person name="Onderdonk A.B."/>
            <person name="Ferraro M.J."/>
            <person name="Hooper D."/>
            <person name="Dekker J."/>
            <person name="O'Brien T."/>
            <person name="Huang S."/>
            <person name="Quan V."/>
            <person name="Ernst C."/>
            <person name="Delaney M."/>
            <person name="DuBois A."/>
            <person name="Kim D.S."/>
            <person name="Young S.K."/>
            <person name="Zeng Q."/>
            <person name="Gargeya S."/>
            <person name="Fitzgerald M."/>
            <person name="Abouelleil A."/>
            <person name="Alvarado L."/>
            <person name="Berlin A.M."/>
            <person name="Chapman S.B."/>
            <person name="Gainer-Dewar J."/>
            <person name="Goldberg J."/>
            <person name="Gnerre S."/>
            <person name="Griggs A."/>
            <person name="Gujja S."/>
            <person name="Hansen M."/>
            <person name="Howarth C."/>
            <person name="Imamovic A."/>
            <person name="Ireland A."/>
            <person name="Larimer J."/>
            <person name="McCowan C."/>
            <person name="Murphy C."/>
            <person name="Pearson M."/>
            <person name="Poon T.W."/>
            <person name="Priest M."/>
            <person name="Roberts A."/>
            <person name="Saif S."/>
            <person name="Shea T."/>
            <person name="Sykes S."/>
            <person name="Wortman J."/>
            <person name="Nusbaum C."/>
            <person name="Birren B."/>
        </authorList>
    </citation>
    <scope>NUCLEOTIDE SEQUENCE [LARGE SCALE GENOMIC DNA]</scope>
    <source>
        <strain evidence="2 4">MGH 27</strain>
    </source>
</reference>
<dbReference type="Gene3D" id="3.40.50.300">
    <property type="entry name" value="P-loop containing nucleotide triphosphate hydrolases"/>
    <property type="match status" value="1"/>
</dbReference>
<protein>
    <recommendedName>
        <fullName evidence="1">CobQ/CobB/MinD/ParA nucleotide binding domain-containing protein</fullName>
    </recommendedName>
</protein>
<evidence type="ECO:0000313" key="3">
    <source>
        <dbReference type="EMBL" id="KLY22173.1"/>
    </source>
</evidence>
<evidence type="ECO:0000313" key="4">
    <source>
        <dbReference type="Proteomes" id="UP000020202"/>
    </source>
</evidence>
<comment type="caution">
    <text evidence="2">The sequence shown here is derived from an EMBL/GenBank/DDBJ whole genome shotgun (WGS) entry which is preliminary data.</text>
</comment>
<evidence type="ECO:0000313" key="5">
    <source>
        <dbReference type="Proteomes" id="UP000036305"/>
    </source>
</evidence>
<name>A0A0J2JNX6_9ENTR</name>
<dbReference type="Proteomes" id="UP000036305">
    <property type="component" value="Unassembled WGS sequence"/>
</dbReference>
<dbReference type="PANTHER" id="PTHR13696:SF96">
    <property type="entry name" value="COBQ_COBB_MIND_PARA NUCLEOTIDE BINDING DOMAIN-CONTAINING PROTEIN"/>
    <property type="match status" value="1"/>
</dbReference>
<dbReference type="SUPFAM" id="SSF52540">
    <property type="entry name" value="P-loop containing nucleoside triphosphate hydrolases"/>
    <property type="match status" value="1"/>
</dbReference>
<evidence type="ECO:0000259" key="1">
    <source>
        <dbReference type="Pfam" id="PF01656"/>
    </source>
</evidence>
<reference evidence="3 5" key="2">
    <citation type="submission" date="2015-06" db="EMBL/GenBank/DDBJ databases">
        <title>The Genome Sequence of None.</title>
        <authorList>
            <consortium name="The Broad Institute Genomics Platform"/>
            <consortium name="The Broad Institute Genome Sequencing Center for Infectious Disease"/>
            <person name="Earl A.M."/>
            <person name="Onderdonk A.B."/>
            <person name="Kirby J."/>
            <person name="Ferraro M.J."/>
            <person name="Huang S."/>
            <person name="Spencer M."/>
            <person name="Fodor A."/>
            <person name="Hooper D."/>
            <person name="Dekker J."/>
            <person name="O'Brien T."/>
            <person name="Quan V."/>
            <person name="Gombosev A."/>
            <person name="Delaney M."/>
            <person name="DuBois A."/>
            <person name="Ernst C."/>
            <person name="Kim D.S."/>
            <person name="Rossman W."/>
            <person name="Gohs F."/>
            <person name="Petruso H."/>
            <person name="Nozar T."/>
            <person name="Mougeot F."/>
            <person name="Manson-McGuire A."/>
            <person name="Young S."/>
            <person name="Abouelleil A."/>
            <person name="Cao P."/>
            <person name="Chapman S.B."/>
            <person name="Griggs A."/>
            <person name="Priest M."/>
            <person name="Shea T."/>
            <person name="Wortman I."/>
            <person name="Wortman J.R."/>
            <person name="Nusbaum C."/>
            <person name="Birren B."/>
        </authorList>
    </citation>
    <scope>NUCLEOTIDE SEQUENCE [LARGE SCALE GENOMIC DNA]</scope>
    <source>
        <strain evidence="3 5">MGH87</strain>
    </source>
</reference>
<dbReference type="RefSeq" id="WP_020804882.1">
    <property type="nucleotide sequence ID" value="NZ_CABGII010000045.1"/>
</dbReference>
<dbReference type="EMBL" id="LEUS01000034">
    <property type="protein sequence ID" value="KLY22173.1"/>
    <property type="molecule type" value="Genomic_DNA"/>
</dbReference>
<keyword evidence="5" id="KW-1185">Reference proteome</keyword>
<dbReference type="AlphaFoldDB" id="A0A0J2JNX6"/>
<dbReference type="InterPro" id="IPR002586">
    <property type="entry name" value="CobQ/CobB/MinD/ParA_Nub-bd_dom"/>
</dbReference>
<dbReference type="InterPro" id="IPR027417">
    <property type="entry name" value="P-loop_NTPase"/>
</dbReference>
<dbReference type="CDD" id="cd02042">
    <property type="entry name" value="ParAB_family"/>
    <property type="match status" value="1"/>
</dbReference>
<dbReference type="PANTHER" id="PTHR13696">
    <property type="entry name" value="P-LOOP CONTAINING NUCLEOSIDE TRIPHOSPHATE HYDROLASE"/>
    <property type="match status" value="1"/>
</dbReference>
<dbReference type="EMBL" id="JCNZ01000022">
    <property type="protein sequence ID" value="EWF79852.1"/>
    <property type="molecule type" value="Genomic_DNA"/>
</dbReference>
<accession>A0A0J2JNX6</accession>
<feature type="domain" description="CobQ/CobB/MinD/ParA nucleotide binding" evidence="1">
    <location>
        <begin position="4"/>
        <end position="149"/>
    </location>
</feature>